<evidence type="ECO:0000256" key="4">
    <source>
        <dbReference type="ARBA" id="ARBA00022448"/>
    </source>
</evidence>
<accession>A0AAE0HBL0</accession>
<evidence type="ECO:0000256" key="13">
    <source>
        <dbReference type="SAM" id="MobiDB-lite"/>
    </source>
</evidence>
<dbReference type="RefSeq" id="XP_062657017.1">
    <property type="nucleotide sequence ID" value="XM_062801823.1"/>
</dbReference>
<reference evidence="15" key="2">
    <citation type="submission" date="2023-06" db="EMBL/GenBank/DDBJ databases">
        <authorList>
            <consortium name="Lawrence Berkeley National Laboratory"/>
            <person name="Haridas S."/>
            <person name="Hensen N."/>
            <person name="Bonometti L."/>
            <person name="Westerberg I."/>
            <person name="Brannstrom I.O."/>
            <person name="Guillou S."/>
            <person name="Cros-Aarteil S."/>
            <person name="Calhoun S."/>
            <person name="Kuo A."/>
            <person name="Mondo S."/>
            <person name="Pangilinan J."/>
            <person name="Riley R."/>
            <person name="Labutti K."/>
            <person name="Andreopoulos B."/>
            <person name="Lipzen A."/>
            <person name="Chen C."/>
            <person name="Yanf M."/>
            <person name="Daum C."/>
            <person name="Ng V."/>
            <person name="Clum A."/>
            <person name="Steindorff A."/>
            <person name="Ohm R."/>
            <person name="Martin F."/>
            <person name="Silar P."/>
            <person name="Natvig D."/>
            <person name="Lalanne C."/>
            <person name="Gautier V."/>
            <person name="Ament-Velasquez S.L."/>
            <person name="Kruys A."/>
            <person name="Hutchinson M.I."/>
            <person name="Powell A.J."/>
            <person name="Barry K."/>
            <person name="Miller A.N."/>
            <person name="Grigoriev I.V."/>
            <person name="Debuchy R."/>
            <person name="Gladieux P."/>
            <person name="Thoren M.H."/>
            <person name="Johannesson H."/>
        </authorList>
    </citation>
    <scope>NUCLEOTIDE SEQUENCE</scope>
    <source>
        <strain evidence="15">CBS 168.71</strain>
    </source>
</reference>
<dbReference type="GO" id="GO:0005816">
    <property type="term" value="C:spindle pole body"/>
    <property type="evidence" value="ECO:0007669"/>
    <property type="project" value="TreeGrafter"/>
</dbReference>
<feature type="region of interest" description="Disordered" evidence="13">
    <location>
        <begin position="379"/>
        <end position="411"/>
    </location>
</feature>
<reference evidence="15" key="1">
    <citation type="journal article" date="2023" name="Mol. Phylogenet. Evol.">
        <title>Genome-scale phylogeny and comparative genomics of the fungal order Sordariales.</title>
        <authorList>
            <person name="Hensen N."/>
            <person name="Bonometti L."/>
            <person name="Westerberg I."/>
            <person name="Brannstrom I.O."/>
            <person name="Guillou S."/>
            <person name="Cros-Aarteil S."/>
            <person name="Calhoun S."/>
            <person name="Haridas S."/>
            <person name="Kuo A."/>
            <person name="Mondo S."/>
            <person name="Pangilinan J."/>
            <person name="Riley R."/>
            <person name="LaButti K."/>
            <person name="Andreopoulos B."/>
            <person name="Lipzen A."/>
            <person name="Chen C."/>
            <person name="Yan M."/>
            <person name="Daum C."/>
            <person name="Ng V."/>
            <person name="Clum A."/>
            <person name="Steindorff A."/>
            <person name="Ohm R.A."/>
            <person name="Martin F."/>
            <person name="Silar P."/>
            <person name="Natvig D.O."/>
            <person name="Lalanne C."/>
            <person name="Gautier V."/>
            <person name="Ament-Velasquez S.L."/>
            <person name="Kruys A."/>
            <person name="Hutchinson M.I."/>
            <person name="Powell A.J."/>
            <person name="Barry K."/>
            <person name="Miller A.N."/>
            <person name="Grigoriev I.V."/>
            <person name="Debuchy R."/>
            <person name="Gladieux P."/>
            <person name="Hiltunen Thoren M."/>
            <person name="Johannesson H."/>
        </authorList>
    </citation>
    <scope>NUCLEOTIDE SEQUENCE</scope>
    <source>
        <strain evidence="15">CBS 168.71</strain>
    </source>
</reference>
<feature type="transmembrane region" description="Helical" evidence="14">
    <location>
        <begin position="48"/>
        <end position="74"/>
    </location>
</feature>
<feature type="transmembrane region" description="Helical" evidence="14">
    <location>
        <begin position="106"/>
        <end position="125"/>
    </location>
</feature>
<keyword evidence="12" id="KW-0539">Nucleus</keyword>
<dbReference type="GO" id="GO:0051028">
    <property type="term" value="P:mRNA transport"/>
    <property type="evidence" value="ECO:0007669"/>
    <property type="project" value="UniProtKB-KW"/>
</dbReference>
<evidence type="ECO:0000256" key="5">
    <source>
        <dbReference type="ARBA" id="ARBA00022692"/>
    </source>
</evidence>
<keyword evidence="11 14" id="KW-0472">Membrane</keyword>
<dbReference type="PANTHER" id="PTHR13269">
    <property type="entry name" value="NUCLEOPORIN NDC1"/>
    <property type="match status" value="1"/>
</dbReference>
<evidence type="ECO:0000256" key="3">
    <source>
        <dbReference type="ARBA" id="ARBA00005760"/>
    </source>
</evidence>
<dbReference type="GO" id="GO:0070762">
    <property type="term" value="C:nuclear pore transmembrane ring"/>
    <property type="evidence" value="ECO:0007669"/>
    <property type="project" value="TreeGrafter"/>
</dbReference>
<evidence type="ECO:0000256" key="7">
    <source>
        <dbReference type="ARBA" id="ARBA00022927"/>
    </source>
</evidence>
<keyword evidence="7" id="KW-0653">Protein transport</keyword>
<dbReference type="GeneID" id="87838771"/>
<comment type="subcellular location">
    <subcellularLocation>
        <location evidence="1">Nucleus membrane</location>
        <topology evidence="1">Multi-pass membrane protein</topology>
    </subcellularLocation>
    <subcellularLocation>
        <location evidence="2">Nucleus</location>
        <location evidence="2">Nuclear pore complex</location>
    </subcellularLocation>
</comment>
<dbReference type="GO" id="GO:0106166">
    <property type="term" value="F:spindle pole body-nuclear membrane anchor activity"/>
    <property type="evidence" value="ECO:0007669"/>
    <property type="project" value="TreeGrafter"/>
</dbReference>
<dbReference type="GO" id="GO:0006999">
    <property type="term" value="P:nuclear pore organization"/>
    <property type="evidence" value="ECO:0007669"/>
    <property type="project" value="TreeGrafter"/>
</dbReference>
<evidence type="ECO:0000256" key="9">
    <source>
        <dbReference type="ARBA" id="ARBA00023010"/>
    </source>
</evidence>
<proteinExistence type="inferred from homology"/>
<sequence length="635" mass="70777">MAPATVRRSPYKDFLQPALQRRFATASLFVLAIAYLQALFLANWNSWFWSWFPLGPTGFRAVSLFFCGIIVIILRISQYHPGLRTSDSGVHTFFRYAPKLETAETILTYTLSASIFSFIYLWSLSDTSGLEFITYFTADRARLNEKPLFLISHLVLLGAYQALQHLFRDVDRLSLGVARPQNGNGKPEEGDVSHQVRLFRDQLPAMLIYTLNHSIIGMILSVILYPLTVRGAVWKTTLVFLRPIYSLPRSNMLPVSLPYSLPALFRCFLVGLVLMFAWTAANTAFSLFLVKHPLKNGKPLTSESKDPNGSLLNGLKNKKLSIKCFAMWELAFIARDFADRRKSIYEDIERKDGPMWSQVYKICLDTIKAMETSMDTYIAPPAAPASATDKTPEQLQKEQQKARTTEAPRDEAIFQPIPQRKGLRNQVEKAVNQATLAPGQGSQLSPAAKRVVESAKQQLLKAQKEATGSEDTQGLFKDAALRVLRSPAGWPFRQHYRRRLAHAVLGAPYGEPSLYVNTAYALSGLAVHSLREDKYGHVQRDVAAVIRALTAVTKKLEGFGDALAAHWTDVGGERTCPEVEEVLAALRDALGRLVDAFGPYARDLRLSLADMRMAREAAGMVGADGEMREVGRGAS</sequence>
<dbReference type="Pfam" id="PF09531">
    <property type="entry name" value="Ndc1_Nup"/>
    <property type="match status" value="1"/>
</dbReference>
<dbReference type="Proteomes" id="UP001278766">
    <property type="component" value="Unassembled WGS sequence"/>
</dbReference>
<evidence type="ECO:0000313" key="16">
    <source>
        <dbReference type="Proteomes" id="UP001278766"/>
    </source>
</evidence>
<keyword evidence="16" id="KW-1185">Reference proteome</keyword>
<feature type="transmembrane region" description="Helical" evidence="14">
    <location>
        <begin position="207"/>
        <end position="227"/>
    </location>
</feature>
<comment type="similarity">
    <text evidence="3">Belongs to the NDC1 family.</text>
</comment>
<evidence type="ECO:0000256" key="1">
    <source>
        <dbReference type="ARBA" id="ARBA00004232"/>
    </source>
</evidence>
<gene>
    <name evidence="15" type="ORF">B0H64DRAFT_364164</name>
</gene>
<dbReference type="GO" id="GO:0015031">
    <property type="term" value="P:protein transport"/>
    <property type="evidence" value="ECO:0007669"/>
    <property type="project" value="UniProtKB-KW"/>
</dbReference>
<evidence type="ECO:0000256" key="10">
    <source>
        <dbReference type="ARBA" id="ARBA00023132"/>
    </source>
</evidence>
<keyword evidence="8 14" id="KW-1133">Transmembrane helix</keyword>
<evidence type="ECO:0000256" key="12">
    <source>
        <dbReference type="ARBA" id="ARBA00023242"/>
    </source>
</evidence>
<evidence type="ECO:0000256" key="11">
    <source>
        <dbReference type="ARBA" id="ARBA00023136"/>
    </source>
</evidence>
<feature type="transmembrane region" description="Helical" evidence="14">
    <location>
        <begin position="21"/>
        <end position="42"/>
    </location>
</feature>
<dbReference type="EMBL" id="JAUEPN010000006">
    <property type="protein sequence ID" value="KAK3293503.1"/>
    <property type="molecule type" value="Genomic_DNA"/>
</dbReference>
<feature type="transmembrane region" description="Helical" evidence="14">
    <location>
        <begin position="263"/>
        <end position="290"/>
    </location>
</feature>
<dbReference type="AlphaFoldDB" id="A0AAE0HBL0"/>
<keyword evidence="10" id="KW-0906">Nuclear pore complex</keyword>
<organism evidence="15 16">
    <name type="scientific">Chaetomium fimeti</name>
    <dbReference type="NCBI Taxonomy" id="1854472"/>
    <lineage>
        <taxon>Eukaryota</taxon>
        <taxon>Fungi</taxon>
        <taxon>Dikarya</taxon>
        <taxon>Ascomycota</taxon>
        <taxon>Pezizomycotina</taxon>
        <taxon>Sordariomycetes</taxon>
        <taxon>Sordariomycetidae</taxon>
        <taxon>Sordariales</taxon>
        <taxon>Chaetomiaceae</taxon>
        <taxon>Chaetomium</taxon>
    </lineage>
</organism>
<evidence type="ECO:0000256" key="8">
    <source>
        <dbReference type="ARBA" id="ARBA00022989"/>
    </source>
</evidence>
<dbReference type="InterPro" id="IPR019049">
    <property type="entry name" value="Nucleoporin_prot_Ndc1/Nup"/>
</dbReference>
<protein>
    <submittedName>
        <fullName evidence="15">Nucleoporin protein Ndc1-Nup</fullName>
    </submittedName>
</protein>
<keyword evidence="6" id="KW-0509">mRNA transport</keyword>
<dbReference type="GO" id="GO:0070631">
    <property type="term" value="P:spindle pole body localization"/>
    <property type="evidence" value="ECO:0007669"/>
    <property type="project" value="TreeGrafter"/>
</dbReference>
<dbReference type="GO" id="GO:0031965">
    <property type="term" value="C:nuclear membrane"/>
    <property type="evidence" value="ECO:0007669"/>
    <property type="project" value="UniProtKB-SubCell"/>
</dbReference>
<keyword evidence="5 14" id="KW-0812">Transmembrane</keyword>
<evidence type="ECO:0000256" key="6">
    <source>
        <dbReference type="ARBA" id="ARBA00022816"/>
    </source>
</evidence>
<keyword evidence="4" id="KW-0813">Transport</keyword>
<name>A0AAE0HBL0_9PEZI</name>
<feature type="compositionally biased region" description="Basic and acidic residues" evidence="13">
    <location>
        <begin position="390"/>
        <end position="411"/>
    </location>
</feature>
<keyword evidence="9" id="KW-0811">Translocation</keyword>
<evidence type="ECO:0000313" key="15">
    <source>
        <dbReference type="EMBL" id="KAK3293503.1"/>
    </source>
</evidence>
<evidence type="ECO:0000256" key="14">
    <source>
        <dbReference type="SAM" id="Phobius"/>
    </source>
</evidence>
<comment type="caution">
    <text evidence="15">The sequence shown here is derived from an EMBL/GenBank/DDBJ whole genome shotgun (WGS) entry which is preliminary data.</text>
</comment>
<dbReference type="PANTHER" id="PTHR13269:SF6">
    <property type="entry name" value="NUCLEOPORIN NDC1"/>
    <property type="match status" value="1"/>
</dbReference>
<evidence type="ECO:0000256" key="2">
    <source>
        <dbReference type="ARBA" id="ARBA00004567"/>
    </source>
</evidence>